<dbReference type="InterPro" id="IPR015943">
    <property type="entry name" value="WD40/YVTN_repeat-like_dom_sf"/>
</dbReference>
<dbReference type="EMBL" id="JAEHOC010000005">
    <property type="protein sequence ID" value="KAG2441763.1"/>
    <property type="molecule type" value="Genomic_DNA"/>
</dbReference>
<dbReference type="Gene3D" id="2.130.10.10">
    <property type="entry name" value="YVTN repeat-like/Quinoprotein amine dehydrogenase"/>
    <property type="match status" value="1"/>
</dbReference>
<dbReference type="GO" id="GO:0005737">
    <property type="term" value="C:cytoplasm"/>
    <property type="evidence" value="ECO:0007669"/>
    <property type="project" value="TreeGrafter"/>
</dbReference>
<evidence type="ECO:0000313" key="5">
    <source>
        <dbReference type="Proteomes" id="UP000650467"/>
    </source>
</evidence>
<dbReference type="GO" id="GO:0005634">
    <property type="term" value="C:nucleus"/>
    <property type="evidence" value="ECO:0007669"/>
    <property type="project" value="TreeGrafter"/>
</dbReference>
<evidence type="ECO:0000259" key="3">
    <source>
        <dbReference type="Pfam" id="PF23581"/>
    </source>
</evidence>
<keyword evidence="5" id="KW-1185">Reference proteome</keyword>
<sequence length="586" mass="64223">MGANQSTEEVLDAVNQADVDKLAPTPGPGKEGGATKLYKYIATPSGDGNWELASSNAKPRFYDALEDSNASGKKDFFLEIEQGDVDVHVDAELNYVLDVKQRRITFHANGTIYALRFPHDTACRAFGEQLNDALFYNQYGVENDDDSRAKLFEDNAGTLFSKNTDRMFEPMETDDTDEAGAAATPEKMTERRAKDTEKDEDDINGIIMGAGDNNYLMRGRRFDVLRNVDGGGVEDKGVSFTLTPMAGGGATPSLSTRKTRGTAAAAEANAFGAGFTPSKVLLTHGERRMNLLTPDNRHVLHHADIEAGKIVSTFSFQKDTVDIPIVEIASDYKAAQMEEHSQFLGLDQNRLCRWDIRDRRGVVQETPVALDYVAGKDYSRGTNFTCMATSGDGFVAVGAKDGRIRLYNSKTLTQAKTSIPGLGAPITAIDVTYDGKWVLATTDHYLMLVKTTYVDDKGRASNGFESRMGGRGAVPRLLRLKPEDGIRTQGAKFAKGKFTWITEGGQSERWVVAGCGRFSVTWNFAKIRTAGTESIGYGGLPTSMDYVLRSKEEEVVDVAFMHQKYMRDVDQAAMVVATPHSLFNLA</sequence>
<evidence type="ECO:0000256" key="1">
    <source>
        <dbReference type="SAM" id="MobiDB-lite"/>
    </source>
</evidence>
<evidence type="ECO:0000313" key="4">
    <source>
        <dbReference type="EMBL" id="KAG2441763.1"/>
    </source>
</evidence>
<feature type="region of interest" description="Disordered" evidence="1">
    <location>
        <begin position="170"/>
        <end position="198"/>
    </location>
</feature>
<evidence type="ECO:0000259" key="2">
    <source>
        <dbReference type="Pfam" id="PF08553"/>
    </source>
</evidence>
<feature type="domain" description="Vacuolar import/degradation Vid27 C-terminal" evidence="2">
    <location>
        <begin position="271"/>
        <end position="533"/>
    </location>
</feature>
<gene>
    <name evidence="4" type="ORF">HXX76_003376</name>
</gene>
<feature type="domain" description="DUF7135" evidence="3">
    <location>
        <begin position="33"/>
        <end position="152"/>
    </location>
</feature>
<evidence type="ECO:0008006" key="6">
    <source>
        <dbReference type="Google" id="ProtNLM"/>
    </source>
</evidence>
<dbReference type="Pfam" id="PF23581">
    <property type="entry name" value="DUF7135"/>
    <property type="match status" value="1"/>
</dbReference>
<proteinExistence type="predicted"/>
<dbReference type="InterPro" id="IPR013863">
    <property type="entry name" value="VID27_C"/>
</dbReference>
<dbReference type="InterPro" id="IPR036322">
    <property type="entry name" value="WD40_repeat_dom_sf"/>
</dbReference>
<name>A0A835W8N3_CHLIN</name>
<organism evidence="4 5">
    <name type="scientific">Chlamydomonas incerta</name>
    <dbReference type="NCBI Taxonomy" id="51695"/>
    <lineage>
        <taxon>Eukaryota</taxon>
        <taxon>Viridiplantae</taxon>
        <taxon>Chlorophyta</taxon>
        <taxon>core chlorophytes</taxon>
        <taxon>Chlorophyceae</taxon>
        <taxon>CS clade</taxon>
        <taxon>Chlamydomonadales</taxon>
        <taxon>Chlamydomonadaceae</taxon>
        <taxon>Chlamydomonas</taxon>
    </lineage>
</organism>
<dbReference type="InterPro" id="IPR055559">
    <property type="entry name" value="CYPRO4_DUF7135"/>
</dbReference>
<reference evidence="4" key="1">
    <citation type="journal article" date="2020" name="bioRxiv">
        <title>Comparative genomics of Chlamydomonas.</title>
        <authorList>
            <person name="Craig R.J."/>
            <person name="Hasan A.R."/>
            <person name="Ness R.W."/>
            <person name="Keightley P.D."/>
        </authorList>
    </citation>
    <scope>NUCLEOTIDE SEQUENCE</scope>
    <source>
        <strain evidence="4">SAG 7.73</strain>
    </source>
</reference>
<dbReference type="Proteomes" id="UP000650467">
    <property type="component" value="Unassembled WGS sequence"/>
</dbReference>
<accession>A0A835W8N3</accession>
<comment type="caution">
    <text evidence="4">The sequence shown here is derived from an EMBL/GenBank/DDBJ whole genome shotgun (WGS) entry which is preliminary data.</text>
</comment>
<dbReference type="Pfam" id="PF08553">
    <property type="entry name" value="VID27"/>
    <property type="match status" value="1"/>
</dbReference>
<dbReference type="OrthoDB" id="10251113at2759"/>
<feature type="compositionally biased region" description="Basic and acidic residues" evidence="1">
    <location>
        <begin position="187"/>
        <end position="197"/>
    </location>
</feature>
<feature type="region of interest" description="Disordered" evidence="1">
    <location>
        <begin position="1"/>
        <end position="34"/>
    </location>
</feature>
<dbReference type="SUPFAM" id="SSF50978">
    <property type="entry name" value="WD40 repeat-like"/>
    <property type="match status" value="1"/>
</dbReference>
<protein>
    <recommendedName>
        <fullName evidence="6">Vacuolar import/degradation Vid27 C-terminal domain-containing protein</fullName>
    </recommendedName>
</protein>
<dbReference type="PANTHER" id="PTHR31913">
    <property type="entry name" value="VACUOLAR IMPORT AND DEGRADATION PROTEIN 27"/>
    <property type="match status" value="1"/>
</dbReference>
<dbReference type="InterPro" id="IPR040458">
    <property type="entry name" value="Vid27"/>
</dbReference>
<dbReference type="FunFam" id="2.130.10.10:FF:001330">
    <property type="entry name" value="Protein CYPRO4"/>
    <property type="match status" value="1"/>
</dbReference>
<dbReference type="PANTHER" id="PTHR31913:SF0">
    <property type="entry name" value="VACUOLAR IMPORT AND DEGRADATION PROTEIN 27"/>
    <property type="match status" value="1"/>
</dbReference>
<dbReference type="AlphaFoldDB" id="A0A835W8N3"/>